<keyword evidence="8" id="KW-1185">Reference proteome</keyword>
<feature type="domain" description="HTH iclR-type" evidence="5">
    <location>
        <begin position="22"/>
        <end position="83"/>
    </location>
</feature>
<dbReference type="Pfam" id="PF09339">
    <property type="entry name" value="HTH_IclR"/>
    <property type="match status" value="1"/>
</dbReference>
<dbReference type="CDD" id="cd00090">
    <property type="entry name" value="HTH_ARSR"/>
    <property type="match status" value="1"/>
</dbReference>
<feature type="domain" description="IclR-ED" evidence="6">
    <location>
        <begin position="84"/>
        <end position="269"/>
    </location>
</feature>
<protein>
    <submittedName>
        <fullName evidence="7">IclR family transcriptional regulator</fullName>
    </submittedName>
</protein>
<dbReference type="Proteomes" id="UP000275456">
    <property type="component" value="Unassembled WGS sequence"/>
</dbReference>
<proteinExistence type="predicted"/>
<dbReference type="Gene3D" id="3.30.450.40">
    <property type="match status" value="1"/>
</dbReference>
<dbReference type="GO" id="GO:0003700">
    <property type="term" value="F:DNA-binding transcription factor activity"/>
    <property type="evidence" value="ECO:0007669"/>
    <property type="project" value="TreeGrafter"/>
</dbReference>
<evidence type="ECO:0000313" key="8">
    <source>
        <dbReference type="Proteomes" id="UP000275456"/>
    </source>
</evidence>
<dbReference type="InterPro" id="IPR011991">
    <property type="entry name" value="ArsR-like_HTH"/>
</dbReference>
<feature type="region of interest" description="Disordered" evidence="4">
    <location>
        <begin position="1"/>
        <end position="23"/>
    </location>
</feature>
<dbReference type="PANTHER" id="PTHR30136">
    <property type="entry name" value="HELIX-TURN-HELIX TRANSCRIPTIONAL REGULATOR, ICLR FAMILY"/>
    <property type="match status" value="1"/>
</dbReference>
<dbReference type="GO" id="GO:0003677">
    <property type="term" value="F:DNA binding"/>
    <property type="evidence" value="ECO:0007669"/>
    <property type="project" value="UniProtKB-KW"/>
</dbReference>
<dbReference type="InterPro" id="IPR005471">
    <property type="entry name" value="Tscrpt_reg_IclR_N"/>
</dbReference>
<evidence type="ECO:0000256" key="1">
    <source>
        <dbReference type="ARBA" id="ARBA00023015"/>
    </source>
</evidence>
<dbReference type="GO" id="GO:0045892">
    <property type="term" value="P:negative regulation of DNA-templated transcription"/>
    <property type="evidence" value="ECO:0007669"/>
    <property type="project" value="TreeGrafter"/>
</dbReference>
<gene>
    <name evidence="7" type="ORF">EDD26_0217</name>
</gene>
<sequence>MAQHAATQPHDGATERTDRDPAPAVSRALRILTSLADAEGVPMTLSDIARALGIAKSSTANLCAALEEGGMVEREAGGYRLGRRTAELGGAFAQQFNQVREFYRVVAASPALHREVVQIAMLDGVDALYLARHEGRSPYRLGTPLGSRLPAPLSATGVALLARLEDDEVRALLAPAEPFPRLTATSITTVDELLPMLREAREQGFAVDRGGSFGGITGVAVALDPWAPADPPLAMGAALPAEHADEARVGEVGAALRDAVAALSNPLRGPVA</sequence>
<dbReference type="InterPro" id="IPR036390">
    <property type="entry name" value="WH_DNA-bd_sf"/>
</dbReference>
<dbReference type="PROSITE" id="PS51077">
    <property type="entry name" value="HTH_ICLR"/>
    <property type="match status" value="1"/>
</dbReference>
<reference evidence="7 8" key="1">
    <citation type="submission" date="2018-11" db="EMBL/GenBank/DDBJ databases">
        <title>Sequencing the genomes of 1000 actinobacteria strains.</title>
        <authorList>
            <person name="Klenk H.-P."/>
        </authorList>
    </citation>
    <scope>NUCLEOTIDE SEQUENCE [LARGE SCALE GENOMIC DNA]</scope>
    <source>
        <strain evidence="7 8">DSM 9580</strain>
    </source>
</reference>
<dbReference type="RefSeq" id="WP_123696021.1">
    <property type="nucleotide sequence ID" value="NZ_RKHJ01000001.1"/>
</dbReference>
<dbReference type="InterPro" id="IPR014757">
    <property type="entry name" value="Tscrpt_reg_IclR_C"/>
</dbReference>
<dbReference type="InterPro" id="IPR029016">
    <property type="entry name" value="GAF-like_dom_sf"/>
</dbReference>
<dbReference type="InterPro" id="IPR050707">
    <property type="entry name" value="HTH_MetabolicPath_Reg"/>
</dbReference>
<dbReference type="PROSITE" id="PS51078">
    <property type="entry name" value="ICLR_ED"/>
    <property type="match status" value="1"/>
</dbReference>
<dbReference type="EMBL" id="RKHJ01000001">
    <property type="protein sequence ID" value="ROR64866.1"/>
    <property type="molecule type" value="Genomic_DNA"/>
</dbReference>
<accession>A0A3N2APG4</accession>
<dbReference type="SUPFAM" id="SSF46785">
    <property type="entry name" value="Winged helix' DNA-binding domain"/>
    <property type="match status" value="1"/>
</dbReference>
<evidence type="ECO:0000256" key="2">
    <source>
        <dbReference type="ARBA" id="ARBA00023125"/>
    </source>
</evidence>
<keyword evidence="2" id="KW-0238">DNA-binding</keyword>
<dbReference type="AlphaFoldDB" id="A0A3N2APG4"/>
<name>A0A3N2APG4_9MICO</name>
<dbReference type="InterPro" id="IPR036388">
    <property type="entry name" value="WH-like_DNA-bd_sf"/>
</dbReference>
<dbReference type="SUPFAM" id="SSF55781">
    <property type="entry name" value="GAF domain-like"/>
    <property type="match status" value="1"/>
</dbReference>
<evidence type="ECO:0000256" key="4">
    <source>
        <dbReference type="SAM" id="MobiDB-lite"/>
    </source>
</evidence>
<organism evidence="7 8">
    <name type="scientific">Agrococcus jenensis</name>
    <dbReference type="NCBI Taxonomy" id="46353"/>
    <lineage>
        <taxon>Bacteria</taxon>
        <taxon>Bacillati</taxon>
        <taxon>Actinomycetota</taxon>
        <taxon>Actinomycetes</taxon>
        <taxon>Micrococcales</taxon>
        <taxon>Microbacteriaceae</taxon>
        <taxon>Agrococcus</taxon>
    </lineage>
</organism>
<comment type="caution">
    <text evidence="7">The sequence shown here is derived from an EMBL/GenBank/DDBJ whole genome shotgun (WGS) entry which is preliminary data.</text>
</comment>
<dbReference type="PANTHER" id="PTHR30136:SF24">
    <property type="entry name" value="HTH-TYPE TRANSCRIPTIONAL REPRESSOR ALLR"/>
    <property type="match status" value="1"/>
</dbReference>
<evidence type="ECO:0000256" key="3">
    <source>
        <dbReference type="ARBA" id="ARBA00023163"/>
    </source>
</evidence>
<dbReference type="OrthoDB" id="7274111at2"/>
<dbReference type="Pfam" id="PF01614">
    <property type="entry name" value="IclR_C"/>
    <property type="match status" value="1"/>
</dbReference>
<evidence type="ECO:0000259" key="6">
    <source>
        <dbReference type="PROSITE" id="PS51078"/>
    </source>
</evidence>
<keyword evidence="1" id="KW-0805">Transcription regulation</keyword>
<dbReference type="SMART" id="SM00346">
    <property type="entry name" value="HTH_ICLR"/>
    <property type="match status" value="1"/>
</dbReference>
<evidence type="ECO:0000313" key="7">
    <source>
        <dbReference type="EMBL" id="ROR64866.1"/>
    </source>
</evidence>
<evidence type="ECO:0000259" key="5">
    <source>
        <dbReference type="PROSITE" id="PS51077"/>
    </source>
</evidence>
<keyword evidence="3" id="KW-0804">Transcription</keyword>
<feature type="compositionally biased region" description="Basic and acidic residues" evidence="4">
    <location>
        <begin position="12"/>
        <end position="21"/>
    </location>
</feature>
<dbReference type="Gene3D" id="1.10.10.10">
    <property type="entry name" value="Winged helix-like DNA-binding domain superfamily/Winged helix DNA-binding domain"/>
    <property type="match status" value="1"/>
</dbReference>